<reference evidence="2 3" key="1">
    <citation type="submission" date="2013-04" db="EMBL/GenBank/DDBJ databases">
        <title>Shimia sp. 22II-S11-Z10 Genome Sequencing.</title>
        <authorList>
            <person name="Lai Q."/>
            <person name="Li G."/>
            <person name="Shao Z."/>
        </authorList>
    </citation>
    <scope>NUCLEOTIDE SEQUENCE [LARGE SCALE GENOMIC DNA]</scope>
    <source>
        <strain evidence="3">22II-S11-Z10</strain>
    </source>
</reference>
<dbReference type="RefSeq" id="WP_035249026.1">
    <property type="nucleotide sequence ID" value="NZ_AQQY01000002.1"/>
</dbReference>
<gene>
    <name evidence="2" type="ORF">ATO10_05402</name>
</gene>
<dbReference type="eggNOG" id="ENOG50333IV">
    <property type="taxonomic scope" value="Bacteria"/>
</dbReference>
<dbReference type="Proteomes" id="UP000024836">
    <property type="component" value="Unassembled WGS sequence"/>
</dbReference>
<keyword evidence="3" id="KW-1185">Reference proteome</keyword>
<evidence type="ECO:0000313" key="2">
    <source>
        <dbReference type="EMBL" id="KCV83020.1"/>
    </source>
</evidence>
<feature type="domain" description="DUF6455" evidence="1">
    <location>
        <begin position="1"/>
        <end position="84"/>
    </location>
</feature>
<accession>A0A058ZP59</accession>
<dbReference type="AlphaFoldDB" id="A0A058ZP59"/>
<comment type="caution">
    <text evidence="2">The sequence shown here is derived from an EMBL/GenBank/DDBJ whole genome shotgun (WGS) entry which is preliminary data.</text>
</comment>
<evidence type="ECO:0000313" key="3">
    <source>
        <dbReference type="Proteomes" id="UP000024836"/>
    </source>
</evidence>
<dbReference type="InterPro" id="IPR045601">
    <property type="entry name" value="DUF6455"/>
</dbReference>
<dbReference type="OrthoDB" id="7961152at2"/>
<name>A0A058ZP59_9RHOB</name>
<dbReference type="Pfam" id="PF20056">
    <property type="entry name" value="DUF6455"/>
    <property type="match status" value="1"/>
</dbReference>
<protein>
    <recommendedName>
        <fullName evidence="1">DUF6455 domain-containing protein</fullName>
    </recommendedName>
</protein>
<proteinExistence type="predicted"/>
<organism evidence="2 3">
    <name type="scientific">Actibacterium atlanticum</name>
    <dbReference type="NCBI Taxonomy" id="1461693"/>
    <lineage>
        <taxon>Bacteria</taxon>
        <taxon>Pseudomonadati</taxon>
        <taxon>Pseudomonadota</taxon>
        <taxon>Alphaproteobacteria</taxon>
        <taxon>Rhodobacterales</taxon>
        <taxon>Roseobacteraceae</taxon>
        <taxon>Actibacterium</taxon>
    </lineage>
</organism>
<dbReference type="STRING" id="1461693.ATO10_05402"/>
<dbReference type="EMBL" id="AQQY01000002">
    <property type="protein sequence ID" value="KCV83020.1"/>
    <property type="molecule type" value="Genomic_DNA"/>
</dbReference>
<evidence type="ECO:0000259" key="1">
    <source>
        <dbReference type="Pfam" id="PF20056"/>
    </source>
</evidence>
<sequence>MLGLSRLEKHAELVERMAETLGVDLTEEQMTARMTPEDLHETVLRCTTCLEEGACQQFLTLNHDRGADTAPGFCRNKALLEAMRPTDSEA</sequence>